<evidence type="ECO:0000313" key="2">
    <source>
        <dbReference type="EMBL" id="MBB3188417.1"/>
    </source>
</evidence>
<dbReference type="InterPro" id="IPR001387">
    <property type="entry name" value="Cro/C1-type_HTH"/>
</dbReference>
<dbReference type="EMBL" id="JACHYB010000002">
    <property type="protein sequence ID" value="MBB3188417.1"/>
    <property type="molecule type" value="Genomic_DNA"/>
</dbReference>
<feature type="domain" description="HTH cro/C1-type" evidence="1">
    <location>
        <begin position="84"/>
        <end position="132"/>
    </location>
</feature>
<dbReference type="RefSeq" id="WP_183414163.1">
    <property type="nucleotide sequence ID" value="NZ_JACHYB010000002.1"/>
</dbReference>
<dbReference type="SUPFAM" id="SSF47413">
    <property type="entry name" value="lambda repressor-like DNA-binding domains"/>
    <property type="match status" value="1"/>
</dbReference>
<comment type="caution">
    <text evidence="2">The sequence shown here is derived from an EMBL/GenBank/DDBJ whole genome shotgun (WGS) entry which is preliminary data.</text>
</comment>
<dbReference type="GO" id="GO:0003677">
    <property type="term" value="F:DNA binding"/>
    <property type="evidence" value="ECO:0007669"/>
    <property type="project" value="InterPro"/>
</dbReference>
<sequence>MKAIVIIERGNDGTYDAYLESTEKLSFGLLGQGKTVKETMDDFINSRDEMKAYYAAENKPFPEDLEFEYKYDVPSFLSYYSKVLSLAGLQRLTGVNQGQLSHYVTGHRKPSPKTAEKIEKALHNFANEISQVHFV</sequence>
<name>A0A7W5H3I3_9PORP</name>
<dbReference type="Gene3D" id="1.10.260.40">
    <property type="entry name" value="lambda repressor-like DNA-binding domains"/>
    <property type="match status" value="1"/>
</dbReference>
<dbReference type="Proteomes" id="UP000544222">
    <property type="component" value="Unassembled WGS sequence"/>
</dbReference>
<keyword evidence="3" id="KW-1185">Reference proteome</keyword>
<reference evidence="2 3" key="1">
    <citation type="submission" date="2020-08" db="EMBL/GenBank/DDBJ databases">
        <title>Genomic Encyclopedia of Type Strains, Phase IV (KMG-IV): sequencing the most valuable type-strain genomes for metagenomic binning, comparative biology and taxonomic classification.</title>
        <authorList>
            <person name="Goeker M."/>
        </authorList>
    </citation>
    <scope>NUCLEOTIDE SEQUENCE [LARGE SCALE GENOMIC DNA]</scope>
    <source>
        <strain evidence="2 3">DSM 27471</strain>
    </source>
</reference>
<organism evidence="2 3">
    <name type="scientific">Microbacter margulisiae</name>
    <dbReference type="NCBI Taxonomy" id="1350067"/>
    <lineage>
        <taxon>Bacteria</taxon>
        <taxon>Pseudomonadati</taxon>
        <taxon>Bacteroidota</taxon>
        <taxon>Bacteroidia</taxon>
        <taxon>Bacteroidales</taxon>
        <taxon>Porphyromonadaceae</taxon>
        <taxon>Microbacter</taxon>
    </lineage>
</organism>
<dbReference type="Pfam" id="PF01381">
    <property type="entry name" value="HTH_3"/>
    <property type="match status" value="1"/>
</dbReference>
<dbReference type="CDD" id="cd00093">
    <property type="entry name" value="HTH_XRE"/>
    <property type="match status" value="1"/>
</dbReference>
<evidence type="ECO:0000313" key="3">
    <source>
        <dbReference type="Proteomes" id="UP000544222"/>
    </source>
</evidence>
<accession>A0A7W5H3I3</accession>
<dbReference type="InterPro" id="IPR010982">
    <property type="entry name" value="Lambda_DNA-bd_dom_sf"/>
</dbReference>
<evidence type="ECO:0000259" key="1">
    <source>
        <dbReference type="PROSITE" id="PS50943"/>
    </source>
</evidence>
<dbReference type="PROSITE" id="PS50943">
    <property type="entry name" value="HTH_CROC1"/>
    <property type="match status" value="1"/>
</dbReference>
<proteinExistence type="predicted"/>
<dbReference type="AlphaFoldDB" id="A0A7W5H3I3"/>
<protein>
    <submittedName>
        <fullName evidence="2">Putative RNase H-like HicB family nuclease</fullName>
    </submittedName>
</protein>
<gene>
    <name evidence="2" type="ORF">FHX64_002615</name>
</gene>